<evidence type="ECO:0000256" key="3">
    <source>
        <dbReference type="ARBA" id="ARBA00022827"/>
    </source>
</evidence>
<feature type="domain" description="FAD-binding" evidence="4">
    <location>
        <begin position="2"/>
        <end position="335"/>
    </location>
</feature>
<organism evidence="5 6">
    <name type="scientific">Nocardia arthritidis</name>
    <dbReference type="NCBI Taxonomy" id="228602"/>
    <lineage>
        <taxon>Bacteria</taxon>
        <taxon>Bacillati</taxon>
        <taxon>Actinomycetota</taxon>
        <taxon>Actinomycetes</taxon>
        <taxon>Mycobacteriales</taxon>
        <taxon>Nocardiaceae</taxon>
        <taxon>Nocardia</taxon>
    </lineage>
</organism>
<dbReference type="KEGG" id="nah:F5544_22005"/>
<dbReference type="NCBIfam" id="NF033145">
    <property type="entry name" value="rif_monoox"/>
    <property type="match status" value="1"/>
</dbReference>
<evidence type="ECO:0000256" key="1">
    <source>
        <dbReference type="ARBA" id="ARBA00001974"/>
    </source>
</evidence>
<reference evidence="5 6" key="1">
    <citation type="journal article" date="2019" name="ACS Chem. Biol.">
        <title>Identification and Mobilization of a Cryptic Antibiotic Biosynthesis Gene Locus from a Human-Pathogenic Nocardia Isolate.</title>
        <authorList>
            <person name="Herisse M."/>
            <person name="Ishida K."/>
            <person name="Porter J.L."/>
            <person name="Howden B."/>
            <person name="Hertweck C."/>
            <person name="Stinear T.P."/>
            <person name="Pidot S.J."/>
        </authorList>
    </citation>
    <scope>NUCLEOTIDE SEQUENCE [LARGE SCALE GENOMIC DNA]</scope>
    <source>
        <strain evidence="5 6">AUSMDU00012717</strain>
    </source>
</reference>
<dbReference type="InterPro" id="IPR036188">
    <property type="entry name" value="FAD/NAD-bd_sf"/>
</dbReference>
<dbReference type="SUPFAM" id="SSF51905">
    <property type="entry name" value="FAD/NAD(P)-binding domain"/>
    <property type="match status" value="1"/>
</dbReference>
<dbReference type="PANTHER" id="PTHR43004">
    <property type="entry name" value="TRK SYSTEM POTASSIUM UPTAKE PROTEIN"/>
    <property type="match status" value="1"/>
</dbReference>
<dbReference type="RefSeq" id="WP_167474974.1">
    <property type="nucleotide sequence ID" value="NZ_CP046172.1"/>
</dbReference>
<dbReference type="Pfam" id="PF01494">
    <property type="entry name" value="FAD_binding_3"/>
    <property type="match status" value="1"/>
</dbReference>
<dbReference type="GO" id="GO:0016709">
    <property type="term" value="F:oxidoreductase activity, acting on paired donors, with incorporation or reduction of molecular oxygen, NAD(P)H as one donor, and incorporation of one atom of oxygen"/>
    <property type="evidence" value="ECO:0007669"/>
    <property type="project" value="UniProtKB-ARBA"/>
</dbReference>
<evidence type="ECO:0000256" key="2">
    <source>
        <dbReference type="ARBA" id="ARBA00022630"/>
    </source>
</evidence>
<keyword evidence="5" id="KW-0503">Monooxygenase</keyword>
<evidence type="ECO:0000313" key="6">
    <source>
        <dbReference type="Proteomes" id="UP000503540"/>
    </source>
</evidence>
<keyword evidence="5" id="KW-0560">Oxidoreductase</keyword>
<dbReference type="Gene3D" id="3.50.50.60">
    <property type="entry name" value="FAD/NAD(P)-binding domain"/>
    <property type="match status" value="1"/>
</dbReference>
<gene>
    <name evidence="5" type="primary">rox</name>
    <name evidence="5" type="ORF">F5544_22005</name>
</gene>
<comment type="cofactor">
    <cofactor evidence="1">
        <name>FAD</name>
        <dbReference type="ChEBI" id="CHEBI:57692"/>
    </cofactor>
</comment>
<dbReference type="EMBL" id="CP046172">
    <property type="protein sequence ID" value="QIS12263.1"/>
    <property type="molecule type" value="Genomic_DNA"/>
</dbReference>
<dbReference type="InterPro" id="IPR002938">
    <property type="entry name" value="FAD-bd"/>
</dbReference>
<dbReference type="Pfam" id="PF21274">
    <property type="entry name" value="Rng_hyd_C"/>
    <property type="match status" value="1"/>
</dbReference>
<dbReference type="AlphaFoldDB" id="A0A6G9YH18"/>
<name>A0A6G9YH18_9NOCA</name>
<evidence type="ECO:0000313" key="5">
    <source>
        <dbReference type="EMBL" id="QIS12263.1"/>
    </source>
</evidence>
<dbReference type="InterPro" id="IPR050641">
    <property type="entry name" value="RIFMO-like"/>
</dbReference>
<dbReference type="Gene3D" id="3.40.30.120">
    <property type="match status" value="1"/>
</dbReference>
<accession>A0A6G9YH18</accession>
<dbReference type="GO" id="GO:0071949">
    <property type="term" value="F:FAD binding"/>
    <property type="evidence" value="ECO:0007669"/>
    <property type="project" value="InterPro"/>
</dbReference>
<keyword evidence="3" id="KW-0274">FAD</keyword>
<evidence type="ECO:0000259" key="4">
    <source>
        <dbReference type="Pfam" id="PF01494"/>
    </source>
</evidence>
<dbReference type="PANTHER" id="PTHR43004:SF19">
    <property type="entry name" value="BINDING MONOOXYGENASE, PUTATIVE (JCVI)-RELATED"/>
    <property type="match status" value="1"/>
</dbReference>
<sequence>MIDVIVVGAGPTGVMLASELRLQGVDVLVLERDAEPTKVVRALGLHARSIEILDQRGLLDRFLALGQRYPVGSSFAGIAKPAPEGLDTAHPYVLGIPQPVTDRLLTEHAVELGVEIRRGRELVGLSQDEGGVTAELADGTRMRSRYLVGCDGGRSTVRKLLGVGFPGEPTRVETLLAEVELDAPPETVRAVMTEVRKTQLRFGAGPLADGGYRVVVPAAGVAENPRVPPTLDELKQQLRATAGTDFGAHSPRWLSRFGDATRQAERYRVGRVLLAGDAAHIHPPVGGQGLNLGIQDAFNLGWKLAAEVGGRAPAGLLDTYHTERHPVAADVLDNTRAQIELMSLEPGARAVRRLLSELMDIPEVSRRLTEQITAIGVRYDLGDEHDLVGRHMRDVALKRGRLYELMRGGHGLLLDRTGLLSVAGWTDRVDHVVDSTEELDVPAALLRPDGHIAWVGDDQPELSERLSKWFGAA</sequence>
<proteinExistence type="predicted"/>
<keyword evidence="2" id="KW-0285">Flavoprotein</keyword>
<dbReference type="Proteomes" id="UP000503540">
    <property type="component" value="Chromosome"/>
</dbReference>
<dbReference type="Gene3D" id="3.30.70.2450">
    <property type="match status" value="1"/>
</dbReference>
<dbReference type="PRINTS" id="PR00420">
    <property type="entry name" value="RNGMNOXGNASE"/>
</dbReference>
<keyword evidence="6" id="KW-1185">Reference proteome</keyword>
<protein>
    <submittedName>
        <fullName evidence="5">Rifampin monooxygenase</fullName>
    </submittedName>
</protein>